<dbReference type="EMBL" id="CAJNOM010002968">
    <property type="protein sequence ID" value="CAF1639894.1"/>
    <property type="molecule type" value="Genomic_DNA"/>
</dbReference>
<dbReference type="InterPro" id="IPR011009">
    <property type="entry name" value="Kinase-like_dom_sf"/>
</dbReference>
<dbReference type="Gene3D" id="1.10.510.10">
    <property type="entry name" value="Transferase(Phosphotransferase) domain 1"/>
    <property type="match status" value="1"/>
</dbReference>
<organism evidence="5 6">
    <name type="scientific">Adineta steineri</name>
    <dbReference type="NCBI Taxonomy" id="433720"/>
    <lineage>
        <taxon>Eukaryota</taxon>
        <taxon>Metazoa</taxon>
        <taxon>Spiralia</taxon>
        <taxon>Gnathifera</taxon>
        <taxon>Rotifera</taxon>
        <taxon>Eurotatoria</taxon>
        <taxon>Bdelloidea</taxon>
        <taxon>Adinetida</taxon>
        <taxon>Adinetidae</taxon>
        <taxon>Adineta</taxon>
    </lineage>
</organism>
<dbReference type="Proteomes" id="UP000663832">
    <property type="component" value="Unassembled WGS sequence"/>
</dbReference>
<evidence type="ECO:0000256" key="1">
    <source>
        <dbReference type="ARBA" id="ARBA00022741"/>
    </source>
</evidence>
<gene>
    <name evidence="4" type="ORF">BJG266_LOCUS42328</name>
    <name evidence="5" type="ORF">QVE165_LOCUS59190</name>
</gene>
<dbReference type="InterPro" id="IPR001245">
    <property type="entry name" value="Ser-Thr/Tyr_kinase_cat_dom"/>
</dbReference>
<evidence type="ECO:0000256" key="2">
    <source>
        <dbReference type="ARBA" id="ARBA00022840"/>
    </source>
</evidence>
<evidence type="ECO:0000313" key="5">
    <source>
        <dbReference type="EMBL" id="CAF1639894.1"/>
    </source>
</evidence>
<comment type="caution">
    <text evidence="5">The sequence shown here is derived from an EMBL/GenBank/DDBJ whole genome shotgun (WGS) entry which is preliminary data.</text>
</comment>
<feature type="domain" description="Protein kinase" evidence="3">
    <location>
        <begin position="130"/>
        <end position="407"/>
    </location>
</feature>
<evidence type="ECO:0000313" key="4">
    <source>
        <dbReference type="EMBL" id="CAF1485877.1"/>
    </source>
</evidence>
<dbReference type="Proteomes" id="UP000663877">
    <property type="component" value="Unassembled WGS sequence"/>
</dbReference>
<dbReference type="AlphaFoldDB" id="A0A816DKT2"/>
<dbReference type="GO" id="GO:0005524">
    <property type="term" value="F:ATP binding"/>
    <property type="evidence" value="ECO:0007669"/>
    <property type="project" value="UniProtKB-KW"/>
</dbReference>
<proteinExistence type="predicted"/>
<evidence type="ECO:0000313" key="6">
    <source>
        <dbReference type="Proteomes" id="UP000663832"/>
    </source>
</evidence>
<dbReference type="EMBL" id="CAJNOI010002649">
    <property type="protein sequence ID" value="CAF1485877.1"/>
    <property type="molecule type" value="Genomic_DNA"/>
</dbReference>
<dbReference type="GO" id="GO:0004672">
    <property type="term" value="F:protein kinase activity"/>
    <property type="evidence" value="ECO:0007669"/>
    <property type="project" value="InterPro"/>
</dbReference>
<keyword evidence="2" id="KW-0067">ATP-binding</keyword>
<keyword evidence="1" id="KW-0547">Nucleotide-binding</keyword>
<dbReference type="InterPro" id="IPR050198">
    <property type="entry name" value="Non-receptor_tyrosine_kinases"/>
</dbReference>
<dbReference type="InterPro" id="IPR000719">
    <property type="entry name" value="Prot_kinase_dom"/>
</dbReference>
<reference evidence="5" key="1">
    <citation type="submission" date="2021-02" db="EMBL/GenBank/DDBJ databases">
        <authorList>
            <person name="Nowell W R."/>
        </authorList>
    </citation>
    <scope>NUCLEOTIDE SEQUENCE</scope>
</reference>
<dbReference type="SUPFAM" id="SSF56112">
    <property type="entry name" value="Protein kinase-like (PK-like)"/>
    <property type="match status" value="1"/>
</dbReference>
<sequence length="411" mass="47717">MTDMPTIQRVSPSYVTKALVSKPYGTYVIRYQTTNDEIISAIQINNSSTASTPKIRYVVLSVRVDETLYKCPIMNYRLPLTQDNHANLLQQYKSQHSKRDKLTKLTNELILKSENRTWLLDSKEFHDIDFKESGFGGKNNSGTSKAIWQRRKIDNINIFIKRIRKPNDHFDNELHILKELNFFSTITLYGYYSDPTYNYLVLSNGGKSLKSICPIIGKTIRSRMSRIANIGFQIANAMVYLDKKNIVHRDLTASNVLIDSYGFIRIADFGHAIQRKEGENHLTSTYTKDGQWKFQSRFLAPECISKRSQTSYNQYSNLDYASFSSKSDVWAFGLLLIQLMLKAPSIPYPDLKHNDDVLHYILVDRKMHPKPDDCDYDLYCILQLCWAYEPISRISFNELRDKMRKLVVIFS</sequence>
<dbReference type="PANTHER" id="PTHR24418">
    <property type="entry name" value="TYROSINE-PROTEIN KINASE"/>
    <property type="match status" value="1"/>
</dbReference>
<dbReference type="Pfam" id="PF07714">
    <property type="entry name" value="PK_Tyr_Ser-Thr"/>
    <property type="match status" value="1"/>
</dbReference>
<protein>
    <recommendedName>
        <fullName evidence="3">Protein kinase domain-containing protein</fullName>
    </recommendedName>
</protein>
<dbReference type="OrthoDB" id="346907at2759"/>
<dbReference type="InterPro" id="IPR008266">
    <property type="entry name" value="Tyr_kinase_AS"/>
</dbReference>
<accession>A0A816DKT2</accession>
<dbReference type="PROSITE" id="PS00109">
    <property type="entry name" value="PROTEIN_KINASE_TYR"/>
    <property type="match status" value="1"/>
</dbReference>
<name>A0A816DKT2_9BILA</name>
<dbReference type="PROSITE" id="PS50011">
    <property type="entry name" value="PROTEIN_KINASE_DOM"/>
    <property type="match status" value="1"/>
</dbReference>
<keyword evidence="6" id="KW-1185">Reference proteome</keyword>
<evidence type="ECO:0000259" key="3">
    <source>
        <dbReference type="PROSITE" id="PS50011"/>
    </source>
</evidence>